<dbReference type="EnsemblMetazoa" id="PPAI010019-RA">
    <property type="protein sequence ID" value="PPAI010019-PA"/>
    <property type="gene ID" value="PPAI010019"/>
</dbReference>
<dbReference type="AlphaFoldDB" id="A0A1B0DNH4"/>
<dbReference type="EMBL" id="AJVK01017564">
    <property type="status" value="NOT_ANNOTATED_CDS"/>
    <property type="molecule type" value="Genomic_DNA"/>
</dbReference>
<accession>A0A1B0DNH4</accession>
<dbReference type="VEuPathDB" id="VectorBase:PPAPM1_008564"/>
<keyword evidence="2" id="KW-1185">Reference proteome</keyword>
<reference evidence="1" key="1">
    <citation type="submission" date="2022-08" db="UniProtKB">
        <authorList>
            <consortium name="EnsemblMetazoa"/>
        </authorList>
    </citation>
    <scope>IDENTIFICATION</scope>
    <source>
        <strain evidence="1">Israel</strain>
    </source>
</reference>
<proteinExistence type="predicted"/>
<evidence type="ECO:0000313" key="1">
    <source>
        <dbReference type="EnsemblMetazoa" id="PPAI010019-PA"/>
    </source>
</evidence>
<protein>
    <submittedName>
        <fullName evidence="1">Uncharacterized protein</fullName>
    </submittedName>
</protein>
<evidence type="ECO:0000313" key="2">
    <source>
        <dbReference type="Proteomes" id="UP000092462"/>
    </source>
</evidence>
<dbReference type="VEuPathDB" id="VectorBase:PPAI010019"/>
<organism evidence="1 2">
    <name type="scientific">Phlebotomus papatasi</name>
    <name type="common">Sandfly</name>
    <dbReference type="NCBI Taxonomy" id="29031"/>
    <lineage>
        <taxon>Eukaryota</taxon>
        <taxon>Metazoa</taxon>
        <taxon>Ecdysozoa</taxon>
        <taxon>Arthropoda</taxon>
        <taxon>Hexapoda</taxon>
        <taxon>Insecta</taxon>
        <taxon>Pterygota</taxon>
        <taxon>Neoptera</taxon>
        <taxon>Endopterygota</taxon>
        <taxon>Diptera</taxon>
        <taxon>Nematocera</taxon>
        <taxon>Psychodoidea</taxon>
        <taxon>Psychodidae</taxon>
        <taxon>Phlebotomus</taxon>
        <taxon>Phlebotomus</taxon>
    </lineage>
</organism>
<dbReference type="Proteomes" id="UP000092462">
    <property type="component" value="Unassembled WGS sequence"/>
</dbReference>
<sequence length="100" mass="11009">MMKRRWSNNGGFALRMLEESSSEVTSSSAALVMSPGMTMSPTSLGSPEYSELELWSYDENAYHHHGVIAAGANTGVWSTKSQYSDPIALDHHHDQSYTAQ</sequence>
<name>A0A1B0DNH4_PHLPP</name>